<dbReference type="EMBL" id="BSXG01000015">
    <property type="protein sequence ID" value="GME24805.1"/>
    <property type="molecule type" value="Genomic_DNA"/>
</dbReference>
<accession>A0ACB5RWC5</accession>
<name>A0ACB5RWC5_9PEZI</name>
<protein>
    <submittedName>
        <fullName evidence="1">Uncharacterized protein</fullName>
    </submittedName>
</protein>
<evidence type="ECO:0000313" key="2">
    <source>
        <dbReference type="Proteomes" id="UP001165186"/>
    </source>
</evidence>
<comment type="caution">
    <text evidence="1">The sequence shown here is derived from an EMBL/GenBank/DDBJ whole genome shotgun (WGS) entry which is preliminary data.</text>
</comment>
<gene>
    <name evidence="1" type="primary">g5944</name>
    <name evidence="1" type="ORF">NpPPO83_00005944</name>
</gene>
<reference evidence="1" key="1">
    <citation type="submission" date="2024-09" db="EMBL/GenBank/DDBJ databases">
        <title>Draft Genome Sequences of Neofusicoccum parvum.</title>
        <authorList>
            <person name="Ashida A."/>
            <person name="Camagna M."/>
            <person name="Tanaka A."/>
            <person name="Takemoto D."/>
        </authorList>
    </citation>
    <scope>NUCLEOTIDE SEQUENCE</scope>
    <source>
        <strain evidence="1">PPO83</strain>
    </source>
</reference>
<evidence type="ECO:0000313" key="1">
    <source>
        <dbReference type="EMBL" id="GME24805.1"/>
    </source>
</evidence>
<dbReference type="Proteomes" id="UP001165186">
    <property type="component" value="Unassembled WGS sequence"/>
</dbReference>
<keyword evidence="2" id="KW-1185">Reference proteome</keyword>
<sequence>MKFFANIILLAAMVSAAALPAPASEADIDKLRSQGLSEHDIASRFPHAHATASLLRRAVDADGEVAPGQFAAPLNIRAREIEAHAGLDENSPEGYRVQKHVYAIKDFIDAVLSGKQATAGNGGVAMRRKRGVAEGEQQKPARWIYHW</sequence>
<organism evidence="1 2">
    <name type="scientific">Neofusicoccum parvum</name>
    <dbReference type="NCBI Taxonomy" id="310453"/>
    <lineage>
        <taxon>Eukaryota</taxon>
        <taxon>Fungi</taxon>
        <taxon>Dikarya</taxon>
        <taxon>Ascomycota</taxon>
        <taxon>Pezizomycotina</taxon>
        <taxon>Dothideomycetes</taxon>
        <taxon>Dothideomycetes incertae sedis</taxon>
        <taxon>Botryosphaeriales</taxon>
        <taxon>Botryosphaeriaceae</taxon>
        <taxon>Neofusicoccum</taxon>
    </lineage>
</organism>
<proteinExistence type="predicted"/>